<evidence type="ECO:0000313" key="4">
    <source>
        <dbReference type="EMBL" id="MFC5531027.1"/>
    </source>
</evidence>
<evidence type="ECO:0000256" key="1">
    <source>
        <dbReference type="ARBA" id="ARBA00022741"/>
    </source>
</evidence>
<accession>A0ABW0R5F3</accession>
<feature type="domain" description="IstB-like ATP-binding" evidence="3">
    <location>
        <begin position="9"/>
        <end position="244"/>
    </location>
</feature>
<keyword evidence="2" id="KW-0067">ATP-binding</keyword>
<dbReference type="Proteomes" id="UP001596108">
    <property type="component" value="Unassembled WGS sequence"/>
</dbReference>
<protein>
    <submittedName>
        <fullName evidence="4">IS21-like element helper ATPase IstB</fullName>
    </submittedName>
</protein>
<dbReference type="InterPro" id="IPR027417">
    <property type="entry name" value="P-loop_NTPase"/>
</dbReference>
<comment type="caution">
    <text evidence="4">The sequence shown here is derived from an EMBL/GenBank/DDBJ whole genome shotgun (WGS) entry which is preliminary data.</text>
</comment>
<gene>
    <name evidence="4" type="primary">istB</name>
    <name evidence="4" type="ORF">ACFPQ4_16540</name>
</gene>
<keyword evidence="5" id="KW-1185">Reference proteome</keyword>
<proteinExistence type="predicted"/>
<name>A0ABW0R5F3_9BACL</name>
<evidence type="ECO:0000259" key="3">
    <source>
        <dbReference type="Pfam" id="PF01695"/>
    </source>
</evidence>
<organism evidence="4 5">
    <name type="scientific">Cohnella yongneupensis</name>
    <dbReference type="NCBI Taxonomy" id="425006"/>
    <lineage>
        <taxon>Bacteria</taxon>
        <taxon>Bacillati</taxon>
        <taxon>Bacillota</taxon>
        <taxon>Bacilli</taxon>
        <taxon>Bacillales</taxon>
        <taxon>Paenibacillaceae</taxon>
        <taxon>Cohnella</taxon>
    </lineage>
</organism>
<sequence>MMQEPTLRKLQEMRLSVMAESYRNQLLDPNFQVLSFEERFGLLVDTEWSRRKNNRLSSLIRKADFQQSNACIEDVEYHADRKLDRTQVLRLATGTYIQEKLNIIIMGASGAGKTYLACAFGIAACRSFYPVKYVRLLPELLNELAVARGDGIYQRVMKTYEKIPLLILDEWLLVSLKESEARDLLEIVEARHQRGSTIFCSQFAPAGWHGKIGESTLADAILDRIVQSSYTITIEGMDSMRKRKGLIT</sequence>
<dbReference type="InterPro" id="IPR047661">
    <property type="entry name" value="IstB"/>
</dbReference>
<dbReference type="Pfam" id="PF01695">
    <property type="entry name" value="IstB_IS21"/>
    <property type="match status" value="1"/>
</dbReference>
<dbReference type="PANTHER" id="PTHR30050">
    <property type="entry name" value="CHROMOSOMAL REPLICATION INITIATOR PROTEIN DNAA"/>
    <property type="match status" value="1"/>
</dbReference>
<dbReference type="CDD" id="cd00009">
    <property type="entry name" value="AAA"/>
    <property type="match status" value="1"/>
</dbReference>
<dbReference type="NCBIfam" id="NF038214">
    <property type="entry name" value="IS21_help_AAA"/>
    <property type="match status" value="1"/>
</dbReference>
<dbReference type="PANTHER" id="PTHR30050:SF4">
    <property type="entry name" value="ATP-BINDING PROTEIN RV3427C IN INSERTION SEQUENCE-RELATED"/>
    <property type="match status" value="1"/>
</dbReference>
<reference evidence="5" key="1">
    <citation type="journal article" date="2019" name="Int. J. Syst. Evol. Microbiol.">
        <title>The Global Catalogue of Microorganisms (GCM) 10K type strain sequencing project: providing services to taxonomists for standard genome sequencing and annotation.</title>
        <authorList>
            <consortium name="The Broad Institute Genomics Platform"/>
            <consortium name="The Broad Institute Genome Sequencing Center for Infectious Disease"/>
            <person name="Wu L."/>
            <person name="Ma J."/>
        </authorList>
    </citation>
    <scope>NUCLEOTIDE SEQUENCE [LARGE SCALE GENOMIC DNA]</scope>
    <source>
        <strain evidence="5">CGMCC 1.18578</strain>
    </source>
</reference>
<evidence type="ECO:0000256" key="2">
    <source>
        <dbReference type="ARBA" id="ARBA00022840"/>
    </source>
</evidence>
<dbReference type="InterPro" id="IPR028350">
    <property type="entry name" value="DNAC/IstB-like"/>
</dbReference>
<dbReference type="InterPro" id="IPR002611">
    <property type="entry name" value="IstB_ATP-bd"/>
</dbReference>
<dbReference type="PIRSF" id="PIRSF003073">
    <property type="entry name" value="DNAC_TnpB_IstB"/>
    <property type="match status" value="1"/>
</dbReference>
<keyword evidence="1" id="KW-0547">Nucleotide-binding</keyword>
<dbReference type="RefSeq" id="WP_378112972.1">
    <property type="nucleotide sequence ID" value="NZ_JBHSNC010000051.1"/>
</dbReference>
<evidence type="ECO:0000313" key="5">
    <source>
        <dbReference type="Proteomes" id="UP001596108"/>
    </source>
</evidence>
<dbReference type="EMBL" id="JBHSNC010000051">
    <property type="protein sequence ID" value="MFC5531027.1"/>
    <property type="molecule type" value="Genomic_DNA"/>
</dbReference>
<dbReference type="Gene3D" id="3.40.50.300">
    <property type="entry name" value="P-loop containing nucleotide triphosphate hydrolases"/>
    <property type="match status" value="1"/>
</dbReference>
<dbReference type="SUPFAM" id="SSF52540">
    <property type="entry name" value="P-loop containing nucleoside triphosphate hydrolases"/>
    <property type="match status" value="1"/>
</dbReference>